<organism evidence="1 2">
    <name type="scientific">Noviherbaspirillum pedocola</name>
    <dbReference type="NCBI Taxonomy" id="2801341"/>
    <lineage>
        <taxon>Bacteria</taxon>
        <taxon>Pseudomonadati</taxon>
        <taxon>Pseudomonadota</taxon>
        <taxon>Betaproteobacteria</taxon>
        <taxon>Burkholderiales</taxon>
        <taxon>Oxalobacteraceae</taxon>
        <taxon>Noviherbaspirillum</taxon>
    </lineage>
</organism>
<evidence type="ECO:0000313" key="1">
    <source>
        <dbReference type="EMBL" id="MBK4734608.1"/>
    </source>
</evidence>
<dbReference type="EMBL" id="JAEPBG010000002">
    <property type="protein sequence ID" value="MBK4734608.1"/>
    <property type="molecule type" value="Genomic_DNA"/>
</dbReference>
<sequence>MHTSERIWHEDRDCTVFMLRIRGSTHRCAVSHEALYLLAQTLDPRLDRVDAYIALKRRVGLAARDCLERGAGMLPPVLEARHLQSAA</sequence>
<reference evidence="1" key="1">
    <citation type="submission" date="2021-01" db="EMBL/GenBank/DDBJ databases">
        <title>Genome sequence of strain Noviherbaspirillum sp. DKR-6.</title>
        <authorList>
            <person name="Chaudhary D.K."/>
        </authorList>
    </citation>
    <scope>NUCLEOTIDE SEQUENCE</scope>
    <source>
        <strain evidence="1">DKR-6</strain>
    </source>
</reference>
<evidence type="ECO:0000313" key="2">
    <source>
        <dbReference type="Proteomes" id="UP000622890"/>
    </source>
</evidence>
<name>A0A934W6P3_9BURK</name>
<dbReference type="Proteomes" id="UP000622890">
    <property type="component" value="Unassembled WGS sequence"/>
</dbReference>
<proteinExistence type="predicted"/>
<protein>
    <submittedName>
        <fullName evidence="1">Uncharacterized protein</fullName>
    </submittedName>
</protein>
<dbReference type="RefSeq" id="WP_200591340.1">
    <property type="nucleotide sequence ID" value="NZ_JAEPBG010000002.1"/>
</dbReference>
<comment type="caution">
    <text evidence="1">The sequence shown here is derived from an EMBL/GenBank/DDBJ whole genome shotgun (WGS) entry which is preliminary data.</text>
</comment>
<keyword evidence="2" id="KW-1185">Reference proteome</keyword>
<gene>
    <name evidence="1" type="ORF">JJB74_08330</name>
</gene>
<accession>A0A934W6P3</accession>
<dbReference type="AlphaFoldDB" id="A0A934W6P3"/>